<organism evidence="2 3">
    <name type="scientific">Stylosanthes scabra</name>
    <dbReference type="NCBI Taxonomy" id="79078"/>
    <lineage>
        <taxon>Eukaryota</taxon>
        <taxon>Viridiplantae</taxon>
        <taxon>Streptophyta</taxon>
        <taxon>Embryophyta</taxon>
        <taxon>Tracheophyta</taxon>
        <taxon>Spermatophyta</taxon>
        <taxon>Magnoliopsida</taxon>
        <taxon>eudicotyledons</taxon>
        <taxon>Gunneridae</taxon>
        <taxon>Pentapetalae</taxon>
        <taxon>rosids</taxon>
        <taxon>fabids</taxon>
        <taxon>Fabales</taxon>
        <taxon>Fabaceae</taxon>
        <taxon>Papilionoideae</taxon>
        <taxon>50 kb inversion clade</taxon>
        <taxon>dalbergioids sensu lato</taxon>
        <taxon>Dalbergieae</taxon>
        <taxon>Pterocarpus clade</taxon>
        <taxon>Stylosanthes</taxon>
    </lineage>
</organism>
<gene>
    <name evidence="2" type="ORF">PIB30_081476</name>
</gene>
<dbReference type="Proteomes" id="UP001341840">
    <property type="component" value="Unassembled WGS sequence"/>
</dbReference>
<sequence>MELIETVADANHHFKTRATTKGVYEQESRELREAHKKTEARLVDLIELLHKFTSQLTVNPQPSKPSSSTQPPSQPLPNPMGSINVIQTNEAGETEAGEEKDDGDNDDDWLYVLLANLAGESFDSEEECEEDVVAEEVEMTEVTGEVEVSSTDEEEEYFIAIVYGGNEEKSEEFPEKCPDPGPCFVTF</sequence>
<protein>
    <submittedName>
        <fullName evidence="2">Uncharacterized protein</fullName>
    </submittedName>
</protein>
<evidence type="ECO:0000313" key="3">
    <source>
        <dbReference type="Proteomes" id="UP001341840"/>
    </source>
</evidence>
<keyword evidence="3" id="KW-1185">Reference proteome</keyword>
<comment type="caution">
    <text evidence="2">The sequence shown here is derived from an EMBL/GenBank/DDBJ whole genome shotgun (WGS) entry which is preliminary data.</text>
</comment>
<feature type="compositionally biased region" description="Low complexity" evidence="1">
    <location>
        <begin position="60"/>
        <end position="71"/>
    </location>
</feature>
<reference evidence="2 3" key="1">
    <citation type="journal article" date="2023" name="Plants (Basel)">
        <title>Bridging the Gap: Combining Genomics and Transcriptomics Approaches to Understand Stylosanthes scabra, an Orphan Legume from the Brazilian Caatinga.</title>
        <authorList>
            <person name="Ferreira-Neto J.R.C."/>
            <person name="da Silva M.D."/>
            <person name="Binneck E."/>
            <person name="de Melo N.F."/>
            <person name="da Silva R.H."/>
            <person name="de Melo A.L.T.M."/>
            <person name="Pandolfi V."/>
            <person name="Bustamante F.O."/>
            <person name="Brasileiro-Vidal A.C."/>
            <person name="Benko-Iseppon A.M."/>
        </authorList>
    </citation>
    <scope>NUCLEOTIDE SEQUENCE [LARGE SCALE GENOMIC DNA]</scope>
    <source>
        <tissue evidence="2">Leaves</tissue>
    </source>
</reference>
<name>A0ABU6ZQH7_9FABA</name>
<evidence type="ECO:0000313" key="2">
    <source>
        <dbReference type="EMBL" id="MED6224184.1"/>
    </source>
</evidence>
<dbReference type="EMBL" id="JASCZI010273081">
    <property type="protein sequence ID" value="MED6224184.1"/>
    <property type="molecule type" value="Genomic_DNA"/>
</dbReference>
<evidence type="ECO:0000256" key="1">
    <source>
        <dbReference type="SAM" id="MobiDB-lite"/>
    </source>
</evidence>
<feature type="compositionally biased region" description="Acidic residues" evidence="1">
    <location>
        <begin position="92"/>
        <end position="105"/>
    </location>
</feature>
<accession>A0ABU6ZQH7</accession>
<feature type="region of interest" description="Disordered" evidence="1">
    <location>
        <begin position="57"/>
        <end position="105"/>
    </location>
</feature>
<proteinExistence type="predicted"/>